<evidence type="ECO:0000256" key="1">
    <source>
        <dbReference type="SAM" id="MobiDB-lite"/>
    </source>
</evidence>
<comment type="caution">
    <text evidence="2">The sequence shown here is derived from an EMBL/GenBank/DDBJ whole genome shotgun (WGS) entry which is preliminary data.</text>
</comment>
<name>A0ABP9BKP5_9ACTN</name>
<feature type="compositionally biased region" description="Polar residues" evidence="1">
    <location>
        <begin position="12"/>
        <end position="23"/>
    </location>
</feature>
<accession>A0ABP9BKP5</accession>
<evidence type="ECO:0000313" key="2">
    <source>
        <dbReference type="EMBL" id="GAA4797009.1"/>
    </source>
</evidence>
<proteinExistence type="predicted"/>
<protein>
    <submittedName>
        <fullName evidence="2">Uncharacterized protein</fullName>
    </submittedName>
</protein>
<feature type="region of interest" description="Disordered" evidence="1">
    <location>
        <begin position="1"/>
        <end position="28"/>
    </location>
</feature>
<dbReference type="EMBL" id="BAABJV010000031">
    <property type="protein sequence ID" value="GAA4797009.1"/>
    <property type="molecule type" value="Genomic_DNA"/>
</dbReference>
<dbReference type="Proteomes" id="UP001501147">
    <property type="component" value="Unassembled WGS sequence"/>
</dbReference>
<organism evidence="2 3">
    <name type="scientific">Streptomyces sanyensis</name>
    <dbReference type="NCBI Taxonomy" id="568869"/>
    <lineage>
        <taxon>Bacteria</taxon>
        <taxon>Bacillati</taxon>
        <taxon>Actinomycetota</taxon>
        <taxon>Actinomycetes</taxon>
        <taxon>Kitasatosporales</taxon>
        <taxon>Streptomycetaceae</taxon>
        <taxon>Streptomyces</taxon>
    </lineage>
</organism>
<gene>
    <name evidence="2" type="ORF">GCM10023329_57500</name>
</gene>
<keyword evidence="3" id="KW-1185">Reference proteome</keyword>
<sequence>MNHPARPPLKSLPTTHQPQTNPNVLPGLHIRMNARPPVALWTCACGHHERALGKEAVAELTGRVRVGHCPHTADQQTAPTAVGGPRGAARQGVRTVTDLHLPTTPTAAPVDRRTAA</sequence>
<reference evidence="3" key="1">
    <citation type="journal article" date="2019" name="Int. J. Syst. Evol. Microbiol.">
        <title>The Global Catalogue of Microorganisms (GCM) 10K type strain sequencing project: providing services to taxonomists for standard genome sequencing and annotation.</title>
        <authorList>
            <consortium name="The Broad Institute Genomics Platform"/>
            <consortium name="The Broad Institute Genome Sequencing Center for Infectious Disease"/>
            <person name="Wu L."/>
            <person name="Ma J."/>
        </authorList>
    </citation>
    <scope>NUCLEOTIDE SEQUENCE [LARGE SCALE GENOMIC DNA]</scope>
    <source>
        <strain evidence="3">JCM 18324</strain>
    </source>
</reference>
<evidence type="ECO:0000313" key="3">
    <source>
        <dbReference type="Proteomes" id="UP001501147"/>
    </source>
</evidence>
<feature type="region of interest" description="Disordered" evidence="1">
    <location>
        <begin position="71"/>
        <end position="116"/>
    </location>
</feature>